<protein>
    <submittedName>
        <fullName evidence="3">Alpha/beta hydrolase fold-1</fullName>
    </submittedName>
</protein>
<dbReference type="GO" id="GO:0016787">
    <property type="term" value="F:hydrolase activity"/>
    <property type="evidence" value="ECO:0007669"/>
    <property type="project" value="UniProtKB-KW"/>
</dbReference>
<dbReference type="Gene3D" id="3.40.50.1820">
    <property type="entry name" value="alpha/beta hydrolase"/>
    <property type="match status" value="1"/>
</dbReference>
<dbReference type="InterPro" id="IPR000073">
    <property type="entry name" value="AB_hydrolase_1"/>
</dbReference>
<keyword evidence="1" id="KW-0812">Transmembrane</keyword>
<dbReference type="Proteomes" id="UP000736672">
    <property type="component" value="Unassembled WGS sequence"/>
</dbReference>
<accession>A0A9P9K9J1</accession>
<dbReference type="OrthoDB" id="408373at2759"/>
<dbReference type="InterPro" id="IPR029058">
    <property type="entry name" value="AB_hydrolase_fold"/>
</dbReference>
<keyword evidence="3" id="KW-0378">Hydrolase</keyword>
<evidence type="ECO:0000313" key="3">
    <source>
        <dbReference type="EMBL" id="KAH7253168.1"/>
    </source>
</evidence>
<keyword evidence="1" id="KW-0472">Membrane</keyword>
<dbReference type="PANTHER" id="PTHR37017">
    <property type="entry name" value="AB HYDROLASE-1 DOMAIN-CONTAINING PROTEIN-RELATED"/>
    <property type="match status" value="1"/>
</dbReference>
<dbReference type="EMBL" id="JAGTJS010000011">
    <property type="protein sequence ID" value="KAH7253168.1"/>
    <property type="molecule type" value="Genomic_DNA"/>
</dbReference>
<evidence type="ECO:0000313" key="4">
    <source>
        <dbReference type="Proteomes" id="UP000736672"/>
    </source>
</evidence>
<dbReference type="AlphaFoldDB" id="A0A9P9K9J1"/>
<reference evidence="3" key="1">
    <citation type="journal article" date="2021" name="Nat. Commun.">
        <title>Genetic determinants of endophytism in the Arabidopsis root mycobiome.</title>
        <authorList>
            <person name="Mesny F."/>
            <person name="Miyauchi S."/>
            <person name="Thiergart T."/>
            <person name="Pickel B."/>
            <person name="Atanasova L."/>
            <person name="Karlsson M."/>
            <person name="Huettel B."/>
            <person name="Barry K.W."/>
            <person name="Haridas S."/>
            <person name="Chen C."/>
            <person name="Bauer D."/>
            <person name="Andreopoulos W."/>
            <person name="Pangilinan J."/>
            <person name="LaButti K."/>
            <person name="Riley R."/>
            <person name="Lipzen A."/>
            <person name="Clum A."/>
            <person name="Drula E."/>
            <person name="Henrissat B."/>
            <person name="Kohler A."/>
            <person name="Grigoriev I.V."/>
            <person name="Martin F.M."/>
            <person name="Hacquard S."/>
        </authorList>
    </citation>
    <scope>NUCLEOTIDE SEQUENCE</scope>
    <source>
        <strain evidence="3">FSSC 5 MPI-SDFR-AT-0091</strain>
    </source>
</reference>
<dbReference type="PANTHER" id="PTHR37017:SF3">
    <property type="entry name" value="AB HYDROLASE-1 DOMAIN-CONTAINING PROTEIN"/>
    <property type="match status" value="1"/>
</dbReference>
<evidence type="ECO:0000256" key="1">
    <source>
        <dbReference type="SAM" id="Phobius"/>
    </source>
</evidence>
<comment type="caution">
    <text evidence="3">The sequence shown here is derived from an EMBL/GenBank/DDBJ whole genome shotgun (WGS) entry which is preliminary data.</text>
</comment>
<sequence>MHINKCPSHLFRDSLIITQFSIHLTAIFYFYNIMSQKPTLVFVPGAWHLPECWHKIVSAMEAQDFKCVPVALPTVSSNTEATFGDDVNAIQDAIRAETTQGRNVVVVVHSYGGAVGASALKGFTAKPKDEATGRVIGFFMIATGFAVGGVTFLDALGGKPPPIWDADYEKGLAPLTVDPRELFYHDLPEEEGKYWVDKIQPQSLKAFTTGAEYGYPGWKEVPVWYLATTEDRSHPTEVQKMFTQKARDEGGDITYREIASSHSPFLSKPDETAAILLEAIQAFTA</sequence>
<keyword evidence="1" id="KW-1133">Transmembrane helix</keyword>
<dbReference type="SUPFAM" id="SSF53474">
    <property type="entry name" value="alpha/beta-Hydrolases"/>
    <property type="match status" value="1"/>
</dbReference>
<organism evidence="3 4">
    <name type="scientific">Fusarium solani</name>
    <name type="common">Filamentous fungus</name>
    <dbReference type="NCBI Taxonomy" id="169388"/>
    <lineage>
        <taxon>Eukaryota</taxon>
        <taxon>Fungi</taxon>
        <taxon>Dikarya</taxon>
        <taxon>Ascomycota</taxon>
        <taxon>Pezizomycotina</taxon>
        <taxon>Sordariomycetes</taxon>
        <taxon>Hypocreomycetidae</taxon>
        <taxon>Hypocreales</taxon>
        <taxon>Nectriaceae</taxon>
        <taxon>Fusarium</taxon>
        <taxon>Fusarium solani species complex</taxon>
    </lineage>
</organism>
<evidence type="ECO:0000259" key="2">
    <source>
        <dbReference type="Pfam" id="PF12697"/>
    </source>
</evidence>
<name>A0A9P9K9J1_FUSSL</name>
<proteinExistence type="predicted"/>
<feature type="domain" description="AB hydrolase-1" evidence="2">
    <location>
        <begin position="40"/>
        <end position="274"/>
    </location>
</feature>
<dbReference type="InterPro" id="IPR052897">
    <property type="entry name" value="Sec-Metab_Biosynth_Hydrolase"/>
</dbReference>
<feature type="transmembrane region" description="Helical" evidence="1">
    <location>
        <begin position="14"/>
        <end position="31"/>
    </location>
</feature>
<feature type="transmembrane region" description="Helical" evidence="1">
    <location>
        <begin position="135"/>
        <end position="153"/>
    </location>
</feature>
<gene>
    <name evidence="3" type="ORF">B0J15DRAFT_495467</name>
</gene>
<dbReference type="Pfam" id="PF12697">
    <property type="entry name" value="Abhydrolase_6"/>
    <property type="match status" value="1"/>
</dbReference>
<keyword evidence="4" id="KW-1185">Reference proteome</keyword>